<dbReference type="SMART" id="SM00710">
    <property type="entry name" value="PbH1"/>
    <property type="match status" value="5"/>
</dbReference>
<dbReference type="InterPro" id="IPR012334">
    <property type="entry name" value="Pectin_lyas_fold"/>
</dbReference>
<keyword evidence="6" id="KW-1185">Reference proteome</keyword>
<evidence type="ECO:0000313" key="6">
    <source>
        <dbReference type="Proteomes" id="UP000826271"/>
    </source>
</evidence>
<dbReference type="InterPro" id="IPR051801">
    <property type="entry name" value="GH28_Enzymes"/>
</dbReference>
<name>A0AAV6X768_9LAMI</name>
<gene>
    <name evidence="5" type="ORF">BUALT_Bualt09G0043100</name>
</gene>
<keyword evidence="2 4" id="KW-0378">Hydrolase</keyword>
<dbReference type="PANTHER" id="PTHR31339">
    <property type="entry name" value="PECTIN LYASE-RELATED"/>
    <property type="match status" value="1"/>
</dbReference>
<comment type="caution">
    <text evidence="5">The sequence shown here is derived from an EMBL/GenBank/DDBJ whole genome shotgun (WGS) entry which is preliminary data.</text>
</comment>
<evidence type="ECO:0000256" key="3">
    <source>
        <dbReference type="ARBA" id="ARBA00023295"/>
    </source>
</evidence>
<sequence>MVETLTPTSTSTCLWRRWWVSLYPTNNNHHHHRRWIPSAATFFPTQKILLPSLFLAFLFTLFYWQQDAGVGGFLIFRRPFPAGDHPLLRPVAFNLTEFGGVGDGVTLNTAAFEKAVLEISKKGGGQLNVPPGIWLTAPFNLTSHMTLFLAQGAVILGIDDEKYWPLMPPLPSYGHGREHPGPRYGSLIHGQNLKDVVITGHNGTINGQGQTWWKKYKQKLLNHTRGPLVQIMFSKDILISNITLRDSPFWTLHPYDCKNVTIKNLTILAPIFKAPNTDGIDPDSCEDMVIEDCYISVGDDGVAIKSGWDQYGIAYGRPSKNILIRNVVVRSMVSAGISIGSEMSGGVSNITIENLHVWNSRRAVRIKTAPGRGGYVRDITYRNLTFSDVRVGIVVKTDYNEHPDEGYDPKAVPILEDINYISIYGDGVRVPVRMQGSEEIPVMNVTFQDMSVGITDKKKHIFQCAYVQGRVIGTVFPAPCDNLDLYDERGNLIKRSVSQNISDIDYSF</sequence>
<evidence type="ECO:0000256" key="2">
    <source>
        <dbReference type="ARBA" id="ARBA00022801"/>
    </source>
</evidence>
<dbReference type="PANTHER" id="PTHR31339:SF44">
    <property type="entry name" value="PECTIN LYASE-LIKE SUPERFAMILY PROTEIN"/>
    <property type="match status" value="1"/>
</dbReference>
<dbReference type="Proteomes" id="UP000826271">
    <property type="component" value="Unassembled WGS sequence"/>
</dbReference>
<comment type="similarity">
    <text evidence="1 4">Belongs to the glycosyl hydrolase 28 family.</text>
</comment>
<reference evidence="5" key="1">
    <citation type="submission" date="2019-10" db="EMBL/GenBank/DDBJ databases">
        <authorList>
            <person name="Zhang R."/>
            <person name="Pan Y."/>
            <person name="Wang J."/>
            <person name="Ma R."/>
            <person name="Yu S."/>
        </authorList>
    </citation>
    <scope>NUCLEOTIDE SEQUENCE</scope>
    <source>
        <strain evidence="5">LA-IB0</strain>
        <tissue evidence="5">Leaf</tissue>
    </source>
</reference>
<dbReference type="EMBL" id="WHWC01000009">
    <property type="protein sequence ID" value="KAG8376246.1"/>
    <property type="molecule type" value="Genomic_DNA"/>
</dbReference>
<organism evidence="5 6">
    <name type="scientific">Buddleja alternifolia</name>
    <dbReference type="NCBI Taxonomy" id="168488"/>
    <lineage>
        <taxon>Eukaryota</taxon>
        <taxon>Viridiplantae</taxon>
        <taxon>Streptophyta</taxon>
        <taxon>Embryophyta</taxon>
        <taxon>Tracheophyta</taxon>
        <taxon>Spermatophyta</taxon>
        <taxon>Magnoliopsida</taxon>
        <taxon>eudicotyledons</taxon>
        <taxon>Gunneridae</taxon>
        <taxon>Pentapetalae</taxon>
        <taxon>asterids</taxon>
        <taxon>lamiids</taxon>
        <taxon>Lamiales</taxon>
        <taxon>Scrophulariaceae</taxon>
        <taxon>Buddlejeae</taxon>
        <taxon>Buddleja</taxon>
    </lineage>
</organism>
<dbReference type="SUPFAM" id="SSF51126">
    <property type="entry name" value="Pectin lyase-like"/>
    <property type="match status" value="1"/>
</dbReference>
<dbReference type="AlphaFoldDB" id="A0AAV6X768"/>
<dbReference type="InterPro" id="IPR000743">
    <property type="entry name" value="Glyco_hydro_28"/>
</dbReference>
<accession>A0AAV6X768</accession>
<evidence type="ECO:0008006" key="7">
    <source>
        <dbReference type="Google" id="ProtNLM"/>
    </source>
</evidence>
<dbReference type="InterPro" id="IPR011050">
    <property type="entry name" value="Pectin_lyase_fold/virulence"/>
</dbReference>
<dbReference type="GO" id="GO:0004650">
    <property type="term" value="F:polygalacturonase activity"/>
    <property type="evidence" value="ECO:0007669"/>
    <property type="project" value="InterPro"/>
</dbReference>
<dbReference type="GO" id="GO:0005975">
    <property type="term" value="P:carbohydrate metabolic process"/>
    <property type="evidence" value="ECO:0007669"/>
    <property type="project" value="InterPro"/>
</dbReference>
<evidence type="ECO:0000256" key="1">
    <source>
        <dbReference type="ARBA" id="ARBA00008834"/>
    </source>
</evidence>
<protein>
    <recommendedName>
        <fullName evidence="7">Polygalacturonase</fullName>
    </recommendedName>
</protein>
<evidence type="ECO:0000256" key="4">
    <source>
        <dbReference type="RuleBase" id="RU361169"/>
    </source>
</evidence>
<proteinExistence type="inferred from homology"/>
<keyword evidence="3 4" id="KW-0326">Glycosidase</keyword>
<dbReference type="Gene3D" id="2.160.20.10">
    <property type="entry name" value="Single-stranded right-handed beta-helix, Pectin lyase-like"/>
    <property type="match status" value="1"/>
</dbReference>
<dbReference type="Pfam" id="PF00295">
    <property type="entry name" value="Glyco_hydro_28"/>
    <property type="match status" value="1"/>
</dbReference>
<evidence type="ECO:0000313" key="5">
    <source>
        <dbReference type="EMBL" id="KAG8376246.1"/>
    </source>
</evidence>
<dbReference type="InterPro" id="IPR006626">
    <property type="entry name" value="PbH1"/>
</dbReference>